<protein>
    <submittedName>
        <fullName evidence="2">Uncharacterized protein</fullName>
    </submittedName>
</protein>
<feature type="chain" id="PRO_5032773359" evidence="1">
    <location>
        <begin position="24"/>
        <end position="148"/>
    </location>
</feature>
<keyword evidence="3" id="KW-1185">Reference proteome</keyword>
<dbReference type="PROSITE" id="PS51257">
    <property type="entry name" value="PROKAR_LIPOPROTEIN"/>
    <property type="match status" value="1"/>
</dbReference>
<sequence>MNRMLSLAAPLLGALLACSPVYSQRAAIQETRMVETTDDQRLEVAVRGSVAVNATGDWVEAVGPGGRLLIDESGLLSTRHVEFTRGEDGGVRVTYSVDGREQEMDAVARNWARDMVMRAAGEAGLGVERRVSYIPSRGGVPMALRVTA</sequence>
<evidence type="ECO:0000313" key="2">
    <source>
        <dbReference type="EMBL" id="MBB6068670.1"/>
    </source>
</evidence>
<dbReference type="Proteomes" id="UP000582837">
    <property type="component" value="Unassembled WGS sequence"/>
</dbReference>
<name>A0A841GP39_9BACT</name>
<keyword evidence="1" id="KW-0732">Signal</keyword>
<feature type="signal peptide" evidence="1">
    <location>
        <begin position="1"/>
        <end position="23"/>
    </location>
</feature>
<accession>A0A841GP39</accession>
<dbReference type="EMBL" id="JACHIA010000001">
    <property type="protein sequence ID" value="MBB6068670.1"/>
    <property type="molecule type" value="Genomic_DNA"/>
</dbReference>
<gene>
    <name evidence="2" type="ORF">HNQ61_000281</name>
</gene>
<evidence type="ECO:0000256" key="1">
    <source>
        <dbReference type="SAM" id="SignalP"/>
    </source>
</evidence>
<reference evidence="2 3" key="1">
    <citation type="submission" date="2020-08" db="EMBL/GenBank/DDBJ databases">
        <title>Genomic Encyclopedia of Type Strains, Phase IV (KMG-IV): sequencing the most valuable type-strain genomes for metagenomic binning, comparative biology and taxonomic classification.</title>
        <authorList>
            <person name="Goeker M."/>
        </authorList>
    </citation>
    <scope>NUCLEOTIDE SEQUENCE [LARGE SCALE GENOMIC DNA]</scope>
    <source>
        <strain evidence="2 3">DSM 29007</strain>
    </source>
</reference>
<dbReference type="AlphaFoldDB" id="A0A841GP39"/>
<evidence type="ECO:0000313" key="3">
    <source>
        <dbReference type="Proteomes" id="UP000582837"/>
    </source>
</evidence>
<organism evidence="2 3">
    <name type="scientific">Longimicrobium terrae</name>
    <dbReference type="NCBI Taxonomy" id="1639882"/>
    <lineage>
        <taxon>Bacteria</taxon>
        <taxon>Pseudomonadati</taxon>
        <taxon>Gemmatimonadota</taxon>
        <taxon>Longimicrobiia</taxon>
        <taxon>Longimicrobiales</taxon>
        <taxon>Longimicrobiaceae</taxon>
        <taxon>Longimicrobium</taxon>
    </lineage>
</organism>
<proteinExistence type="predicted"/>
<comment type="caution">
    <text evidence="2">The sequence shown here is derived from an EMBL/GenBank/DDBJ whole genome shotgun (WGS) entry which is preliminary data.</text>
</comment>
<dbReference type="RefSeq" id="WP_170030943.1">
    <property type="nucleotide sequence ID" value="NZ_JABDTL010000001.1"/>
</dbReference>